<proteinExistence type="predicted"/>
<gene>
    <name evidence="1" type="ORF">BV22DRAFT_424523</name>
</gene>
<dbReference type="Proteomes" id="UP000790709">
    <property type="component" value="Unassembled WGS sequence"/>
</dbReference>
<protein>
    <submittedName>
        <fullName evidence="1">Uncharacterized protein</fullName>
    </submittedName>
</protein>
<sequence length="101" mass="11392">MMQHSFLTSYYWGLARSGEKPVARSTRPQAQMHRTRRLRVTPMTVTARIGGNLNNNSKLFAHSPALILGGVFLAFQSTLISSGGIIRHAKHKRILHNLNLW</sequence>
<evidence type="ECO:0000313" key="1">
    <source>
        <dbReference type="EMBL" id="KAH7925586.1"/>
    </source>
</evidence>
<reference evidence="1" key="1">
    <citation type="journal article" date="2021" name="New Phytol.">
        <title>Evolutionary innovations through gain and loss of genes in the ectomycorrhizal Boletales.</title>
        <authorList>
            <person name="Wu G."/>
            <person name="Miyauchi S."/>
            <person name="Morin E."/>
            <person name="Kuo A."/>
            <person name="Drula E."/>
            <person name="Varga T."/>
            <person name="Kohler A."/>
            <person name="Feng B."/>
            <person name="Cao Y."/>
            <person name="Lipzen A."/>
            <person name="Daum C."/>
            <person name="Hundley H."/>
            <person name="Pangilinan J."/>
            <person name="Johnson J."/>
            <person name="Barry K."/>
            <person name="LaButti K."/>
            <person name="Ng V."/>
            <person name="Ahrendt S."/>
            <person name="Min B."/>
            <person name="Choi I.G."/>
            <person name="Park H."/>
            <person name="Plett J.M."/>
            <person name="Magnuson J."/>
            <person name="Spatafora J.W."/>
            <person name="Nagy L.G."/>
            <person name="Henrissat B."/>
            <person name="Grigoriev I.V."/>
            <person name="Yang Z.L."/>
            <person name="Xu J."/>
            <person name="Martin F.M."/>
        </authorList>
    </citation>
    <scope>NUCLEOTIDE SEQUENCE</scope>
    <source>
        <strain evidence="1">KUC20120723A-06</strain>
    </source>
</reference>
<dbReference type="EMBL" id="MU266399">
    <property type="protein sequence ID" value="KAH7925586.1"/>
    <property type="molecule type" value="Genomic_DNA"/>
</dbReference>
<organism evidence="1 2">
    <name type="scientific">Leucogyrophana mollusca</name>
    <dbReference type="NCBI Taxonomy" id="85980"/>
    <lineage>
        <taxon>Eukaryota</taxon>
        <taxon>Fungi</taxon>
        <taxon>Dikarya</taxon>
        <taxon>Basidiomycota</taxon>
        <taxon>Agaricomycotina</taxon>
        <taxon>Agaricomycetes</taxon>
        <taxon>Agaricomycetidae</taxon>
        <taxon>Boletales</taxon>
        <taxon>Boletales incertae sedis</taxon>
        <taxon>Leucogyrophana</taxon>
    </lineage>
</organism>
<accession>A0ACB8BJD5</accession>
<keyword evidence="2" id="KW-1185">Reference proteome</keyword>
<evidence type="ECO:0000313" key="2">
    <source>
        <dbReference type="Proteomes" id="UP000790709"/>
    </source>
</evidence>
<comment type="caution">
    <text evidence="1">The sequence shown here is derived from an EMBL/GenBank/DDBJ whole genome shotgun (WGS) entry which is preliminary data.</text>
</comment>
<name>A0ACB8BJD5_9AGAM</name>